<protein>
    <submittedName>
        <fullName evidence="7">Phosphate ABC transporter membrane protein 2, PhoT family</fullName>
    </submittedName>
</protein>
<evidence type="ECO:0000256" key="4">
    <source>
        <dbReference type="ARBA" id="ARBA00023136"/>
    </source>
</evidence>
<keyword evidence="5" id="KW-0813">Transport</keyword>
<dbReference type="Pfam" id="PF00528">
    <property type="entry name" value="BPD_transp_1"/>
    <property type="match status" value="1"/>
</dbReference>
<evidence type="ECO:0000256" key="5">
    <source>
        <dbReference type="RuleBase" id="RU363032"/>
    </source>
</evidence>
<feature type="transmembrane region" description="Helical" evidence="5">
    <location>
        <begin position="192"/>
        <end position="219"/>
    </location>
</feature>
<comment type="similarity">
    <text evidence="5">Belongs to the binding-protein-dependent transport system permease family.</text>
</comment>
<evidence type="ECO:0000313" key="8">
    <source>
        <dbReference type="Proteomes" id="UP000184442"/>
    </source>
</evidence>
<dbReference type="EMBL" id="FQZS01000012">
    <property type="protein sequence ID" value="SHI96566.1"/>
    <property type="molecule type" value="Genomic_DNA"/>
</dbReference>
<evidence type="ECO:0000256" key="1">
    <source>
        <dbReference type="ARBA" id="ARBA00004141"/>
    </source>
</evidence>
<dbReference type="RefSeq" id="WP_073026007.1">
    <property type="nucleotide sequence ID" value="NZ_FQZS01000012.1"/>
</dbReference>
<dbReference type="SUPFAM" id="SSF161098">
    <property type="entry name" value="MetI-like"/>
    <property type="match status" value="1"/>
</dbReference>
<comment type="subcellular location">
    <subcellularLocation>
        <location evidence="5">Cell membrane</location>
        <topology evidence="5">Multi-pass membrane protein</topology>
    </subcellularLocation>
    <subcellularLocation>
        <location evidence="1">Membrane</location>
        <topology evidence="1">Multi-pass membrane protein</topology>
    </subcellularLocation>
</comment>
<feature type="transmembrane region" description="Helical" evidence="5">
    <location>
        <begin position="104"/>
        <end position="129"/>
    </location>
</feature>
<feature type="transmembrane region" description="Helical" evidence="5">
    <location>
        <begin position="249"/>
        <end position="273"/>
    </location>
</feature>
<name>A0A1M6FFZ2_9FIRM</name>
<keyword evidence="8" id="KW-1185">Reference proteome</keyword>
<keyword evidence="3 5" id="KW-1133">Transmembrane helix</keyword>
<dbReference type="GO" id="GO:0055085">
    <property type="term" value="P:transmembrane transport"/>
    <property type="evidence" value="ECO:0007669"/>
    <property type="project" value="InterPro"/>
</dbReference>
<dbReference type="OrthoDB" id="9785113at2"/>
<keyword evidence="2 5" id="KW-0812">Transmembrane</keyword>
<dbReference type="STRING" id="1122184.SAMN02745176_01941"/>
<dbReference type="AlphaFoldDB" id="A0A1M6FFZ2"/>
<dbReference type="PANTHER" id="PTHR43470:SF3">
    <property type="entry name" value="PHOSPHATE TRANSPORT SYSTEM PERMEASE PROTEIN PSTA-RELATED"/>
    <property type="match status" value="1"/>
</dbReference>
<dbReference type="InterPro" id="IPR035906">
    <property type="entry name" value="MetI-like_sf"/>
</dbReference>
<accession>A0A1M6FFZ2</accession>
<gene>
    <name evidence="7" type="ORF">SAMN02745176_01941</name>
</gene>
<evidence type="ECO:0000256" key="3">
    <source>
        <dbReference type="ARBA" id="ARBA00022989"/>
    </source>
</evidence>
<reference evidence="7 8" key="1">
    <citation type="submission" date="2016-11" db="EMBL/GenBank/DDBJ databases">
        <authorList>
            <person name="Jaros S."/>
            <person name="Januszkiewicz K."/>
            <person name="Wedrychowicz H."/>
        </authorList>
    </citation>
    <scope>NUCLEOTIDE SEQUENCE [LARGE SCALE GENOMIC DNA]</scope>
    <source>
        <strain evidence="7 8">DSM 19022</strain>
    </source>
</reference>
<dbReference type="GO" id="GO:0005886">
    <property type="term" value="C:plasma membrane"/>
    <property type="evidence" value="ECO:0007669"/>
    <property type="project" value="UniProtKB-SubCell"/>
</dbReference>
<evidence type="ECO:0000256" key="2">
    <source>
        <dbReference type="ARBA" id="ARBA00022692"/>
    </source>
</evidence>
<proteinExistence type="inferred from homology"/>
<dbReference type="Proteomes" id="UP000184442">
    <property type="component" value="Unassembled WGS sequence"/>
</dbReference>
<feature type="transmembrane region" description="Helical" evidence="5">
    <location>
        <begin position="63"/>
        <end position="92"/>
    </location>
</feature>
<evidence type="ECO:0000259" key="6">
    <source>
        <dbReference type="PROSITE" id="PS50928"/>
    </source>
</evidence>
<keyword evidence="4 5" id="KW-0472">Membrane</keyword>
<dbReference type="InterPro" id="IPR000515">
    <property type="entry name" value="MetI-like"/>
</dbReference>
<dbReference type="Gene3D" id="1.10.3720.10">
    <property type="entry name" value="MetI-like"/>
    <property type="match status" value="1"/>
</dbReference>
<feature type="transmembrane region" description="Helical" evidence="5">
    <location>
        <begin position="135"/>
        <end position="154"/>
    </location>
</feature>
<evidence type="ECO:0000313" key="7">
    <source>
        <dbReference type="EMBL" id="SHI96566.1"/>
    </source>
</evidence>
<dbReference type="PANTHER" id="PTHR43470">
    <property type="entry name" value="PHOSPHATE TRANSPORT SYSTEM PERMEASE PROTEIN PSTA-RELATED"/>
    <property type="match status" value="1"/>
</dbReference>
<dbReference type="PROSITE" id="PS50928">
    <property type="entry name" value="ABC_TM1"/>
    <property type="match status" value="1"/>
</dbReference>
<feature type="domain" description="ABC transmembrane type-1" evidence="6">
    <location>
        <begin position="64"/>
        <end position="267"/>
    </location>
</feature>
<dbReference type="CDD" id="cd06261">
    <property type="entry name" value="TM_PBP2"/>
    <property type="match status" value="1"/>
</dbReference>
<feature type="transmembrane region" description="Helical" evidence="5">
    <location>
        <begin position="12"/>
        <end position="34"/>
    </location>
</feature>
<organism evidence="7 8">
    <name type="scientific">Lutispora thermophila DSM 19022</name>
    <dbReference type="NCBI Taxonomy" id="1122184"/>
    <lineage>
        <taxon>Bacteria</taxon>
        <taxon>Bacillati</taxon>
        <taxon>Bacillota</taxon>
        <taxon>Clostridia</taxon>
        <taxon>Lutisporales</taxon>
        <taxon>Lutisporaceae</taxon>
        <taxon>Lutispora</taxon>
    </lineage>
</organism>
<sequence>MMKRIKSVMFALWICLSFILTIASGSFVILYIFIKGFKSVDLEFLLSNPGGIPIGTEGGVFPAIIGSILLMLIAIVFASILAIATAVYIVFYCRSQRLENIADAIIQCMAGVPSIVLGLFGYSVMVVTFNMGRSLLSAGLTLGLMIFPFIQVRVEKAFQEFSRSAINASYSLGVSKVYTIFKLVLPQCRRDIVSSITLAGGFAMGAAAPIMLTGAVIFAPVPKSLSSPVMALPLHLYILANEGISMEKAYATALVLIALLIIINIFAMTLTLWRKEVKR</sequence>